<keyword evidence="10 12" id="KW-0010">Activator</keyword>
<name>A0A7G2A956_9PAPI</name>
<dbReference type="InterPro" id="IPR042504">
    <property type="entry name" value="Regulatory_protein_E2_N_2"/>
</dbReference>
<comment type="subcellular location">
    <subcellularLocation>
        <location evidence="1 12">Host nucleus</location>
    </subcellularLocation>
</comment>
<evidence type="ECO:0000256" key="5">
    <source>
        <dbReference type="ARBA" id="ARBA00022553"/>
    </source>
</evidence>
<dbReference type="SUPFAM" id="SSF51332">
    <property type="entry name" value="E2 regulatory, transactivation domain"/>
    <property type="match status" value="1"/>
</dbReference>
<dbReference type="InterPro" id="IPR035975">
    <property type="entry name" value="E2/EBNA1_C_sf"/>
</dbReference>
<feature type="compositionally biased region" description="Polar residues" evidence="13">
    <location>
        <begin position="200"/>
        <end position="216"/>
    </location>
</feature>
<evidence type="ECO:0000256" key="4">
    <source>
        <dbReference type="ARBA" id="ARBA00022518"/>
    </source>
</evidence>
<feature type="compositionally biased region" description="Basic residues" evidence="13">
    <location>
        <begin position="253"/>
        <end position="270"/>
    </location>
</feature>
<evidence type="ECO:0000259" key="14">
    <source>
        <dbReference type="Pfam" id="PF00508"/>
    </source>
</evidence>
<dbReference type="InterPro" id="IPR000427">
    <property type="entry name" value="Papillomavirus_E2_C"/>
</dbReference>
<dbReference type="EMBL" id="LR861925">
    <property type="protein sequence ID" value="CAD1807641.1"/>
    <property type="molecule type" value="Genomic_DNA"/>
</dbReference>
<dbReference type="GO" id="GO:0003677">
    <property type="term" value="F:DNA binding"/>
    <property type="evidence" value="ECO:0007669"/>
    <property type="project" value="UniProtKB-UniRule"/>
</dbReference>
<keyword evidence="11 12" id="KW-0804">Transcription</keyword>
<comment type="subunit">
    <text evidence="12">Binds DNA as homodimer. Interacts with protein E1; this interaction greatly increases E1 DNA-binding activity. Interacts with protein L1; this interaction enhances E2-dependent replication and transcription activation. Interacts with protein L2; this interaction inhibits E2 transcriptional activity but not DNA replication function E2. Interacts with protein E7; this interaction inhibits E7 oncogenic activity. Interacts with host TAF1; this interaction modulates E2-dependent transcriptional regulation. Interacts with host BRD4; this interaction mediates E2 transcriptional activation function. Additionally, the interaction with host BRD4 on mitotic chromosomes mediates tethering of the viral genome. Interacts with host TOPBP1; this interaction is required for optimal viral DNA replication.</text>
</comment>
<evidence type="ECO:0000313" key="16">
    <source>
        <dbReference type="EMBL" id="CAD1807364.1"/>
    </source>
</evidence>
<feature type="domain" description="Papillomavirus E2 C-terminal" evidence="15">
    <location>
        <begin position="310"/>
        <end position="388"/>
    </location>
</feature>
<sequence length="391" mass="44686">METLVQRFDVVQDKLLGLYEAGHTDLDSQIQYWDLVRQENVLLNFARRHGIQMLGLQRVPPLAISESKAKTAIMMRLVLDSLKKSPFGQEPWGLTDTSHELYTTPPENTFKKGGAQVEVLYDNEENKAMPYTKWKYIYYQDSEDLWHKTHAQVDAEGLYFVDTQMHKHYYVQFNKEAMQYGHKGVWQVRTGTDTIFGASSVASTSRGPEATSTDSQAGRLPERKRKRRRRYPSTTTTATSESDTEESTSDNRGRKRRRLRERKHRSRHRWGTGTESASDTSASVGSRHRSPNRHYPSRLARLQAEARDPPILIVKGTSNTLKCWRYRCKTKYSGLFANISTGFTWVAGAGTPEGHARILVAFKDKMQRDLFMQTVKLPKGTSCALGNLESL</sequence>
<evidence type="ECO:0000256" key="11">
    <source>
        <dbReference type="ARBA" id="ARBA00023163"/>
    </source>
</evidence>
<evidence type="ECO:0000256" key="13">
    <source>
        <dbReference type="SAM" id="MobiDB-lite"/>
    </source>
</evidence>
<dbReference type="Gene3D" id="1.10.287.30">
    <property type="entry name" value="E2 (early) protein, N terminal domain, subdomain 1"/>
    <property type="match status" value="1"/>
</dbReference>
<feature type="cross-link" description="Glycyl lysine isopeptide (Lys-Gly) (interchain with G-Cter in SUMO)" evidence="12">
    <location>
        <position position="315"/>
    </location>
</feature>
<feature type="region of interest" description="DNA-binding domain" evidence="12">
    <location>
        <begin position="308"/>
        <end position="391"/>
    </location>
</feature>
<keyword evidence="9 12" id="KW-0238">DNA-binding</keyword>
<dbReference type="EMBL" id="LR861885">
    <property type="protein sequence ID" value="CAD1807364.1"/>
    <property type="molecule type" value="Genomic_DNA"/>
</dbReference>
<evidence type="ECO:0000256" key="1">
    <source>
        <dbReference type="ARBA" id="ARBA00004147"/>
    </source>
</evidence>
<reference evidence="17" key="1">
    <citation type="submission" date="2020-07" db="EMBL/GenBank/DDBJ databases">
        <authorList>
            <person name="Wienecke-Baldacchino K A."/>
        </authorList>
    </citation>
    <scope>NUCLEOTIDE SEQUENCE</scope>
    <source>
        <strain evidence="18">LNS2084294_HPV108</strain>
        <strain evidence="16">LNS3912637_HPV108</strain>
        <strain evidence="17">LNS5517012_HPV108</strain>
        <strain evidence="19">LNS8643673_HPV108</strain>
    </source>
</reference>
<evidence type="ECO:0000313" key="18">
    <source>
        <dbReference type="EMBL" id="CAD1813808.1"/>
    </source>
</evidence>
<dbReference type="Pfam" id="PF00511">
    <property type="entry name" value="PPV_E2_C"/>
    <property type="match status" value="1"/>
</dbReference>
<comment type="caution">
    <text evidence="12">Lacks conserved residue(s) required for the propagation of feature annotation.</text>
</comment>
<gene>
    <name evidence="12 17" type="primary">E2</name>
</gene>
<keyword evidence="8 12" id="KW-0805">Transcription regulation</keyword>
<comment type="similarity">
    <text evidence="2">Belongs to the papillomaviridae E8^E2C protein family.</text>
</comment>
<accession>A0A7G2A956</accession>
<dbReference type="GO" id="GO:0000166">
    <property type="term" value="F:nucleotide binding"/>
    <property type="evidence" value="ECO:0007669"/>
    <property type="project" value="UniProtKB-UniRule"/>
</dbReference>
<evidence type="ECO:0000256" key="2">
    <source>
        <dbReference type="ARBA" id="ARBA00007794"/>
    </source>
</evidence>
<keyword evidence="7 12" id="KW-0235">DNA replication</keyword>
<dbReference type="GO" id="GO:0003700">
    <property type="term" value="F:DNA-binding transcription factor activity"/>
    <property type="evidence" value="ECO:0007669"/>
    <property type="project" value="UniProtKB-UniRule"/>
</dbReference>
<feature type="domain" description="Papillomavirus E2 N-terminal" evidence="14">
    <location>
        <begin position="1"/>
        <end position="195"/>
    </location>
</feature>
<comment type="PTM">
    <text evidence="12">Sumoylation plays a regulatory role in E2 transcriptional activity.</text>
</comment>
<dbReference type="InterPro" id="IPR036050">
    <property type="entry name" value="Regulatory_protein_E2_N"/>
</dbReference>
<evidence type="ECO:0000256" key="3">
    <source>
        <dbReference type="ARBA" id="ARBA00022491"/>
    </source>
</evidence>
<comment type="similarity">
    <text evidence="12">Belongs to the papillomaviridae E2 protein family.</text>
</comment>
<evidence type="ECO:0000313" key="17">
    <source>
        <dbReference type="EMBL" id="CAD1807641.1"/>
    </source>
</evidence>
<dbReference type="GO" id="GO:0006351">
    <property type="term" value="P:DNA-templated transcription"/>
    <property type="evidence" value="ECO:0007669"/>
    <property type="project" value="UniProtKB-UniRule"/>
</dbReference>
<dbReference type="InterPro" id="IPR001866">
    <property type="entry name" value="PPV_E2_N"/>
</dbReference>
<feature type="region of interest" description="Disordered" evidence="13">
    <location>
        <begin position="199"/>
        <end position="294"/>
    </location>
</feature>
<feature type="compositionally biased region" description="Polar residues" evidence="13">
    <location>
        <begin position="273"/>
        <end position="284"/>
    </location>
</feature>
<dbReference type="GO" id="GO:0039693">
    <property type="term" value="P:viral DNA genome replication"/>
    <property type="evidence" value="ECO:0007669"/>
    <property type="project" value="UniProtKB-UniRule"/>
</dbReference>
<evidence type="ECO:0000256" key="10">
    <source>
        <dbReference type="ARBA" id="ARBA00023159"/>
    </source>
</evidence>
<comment type="PTM">
    <text evidence="12">Phosphorylated.</text>
</comment>
<protein>
    <recommendedName>
        <fullName evidence="12">Regulatory protein E2</fullName>
    </recommendedName>
</protein>
<evidence type="ECO:0000256" key="6">
    <source>
        <dbReference type="ARBA" id="ARBA00022562"/>
    </source>
</evidence>
<keyword evidence="6 12" id="KW-1048">Host nucleus</keyword>
<evidence type="ECO:0000259" key="15">
    <source>
        <dbReference type="Pfam" id="PF00511"/>
    </source>
</evidence>
<keyword evidence="12" id="KW-1017">Isopeptide bond</keyword>
<dbReference type="InterPro" id="IPR042503">
    <property type="entry name" value="Regulatory_protein_E2_N_1"/>
</dbReference>
<dbReference type="Gene3D" id="2.170.200.10">
    <property type="entry name" value="Papillomavirus E2 early protein domain"/>
    <property type="match status" value="1"/>
</dbReference>
<keyword evidence="3 12" id="KW-0678">Repressor</keyword>
<dbReference type="SUPFAM" id="SSF54957">
    <property type="entry name" value="Viral DNA-binding domain"/>
    <property type="match status" value="1"/>
</dbReference>
<dbReference type="GO" id="GO:0042025">
    <property type="term" value="C:host cell nucleus"/>
    <property type="evidence" value="ECO:0007669"/>
    <property type="project" value="UniProtKB-SubCell"/>
</dbReference>
<organism evidence="17">
    <name type="scientific">human papillomavirus 108</name>
    <dbReference type="NCBI Taxonomy" id="565537"/>
    <lineage>
        <taxon>Viruses</taxon>
        <taxon>Monodnaviria</taxon>
        <taxon>Shotokuvirae</taxon>
        <taxon>Cossaviricota</taxon>
        <taxon>Papovaviricetes</taxon>
        <taxon>Zurhausenvirales</taxon>
        <taxon>Papillomaviridae</taxon>
        <taxon>Firstpapillomavirinae</taxon>
        <taxon>Gammapapillomavirus</taxon>
        <taxon>Gammapapillomavirus 6</taxon>
    </lineage>
</organism>
<dbReference type="Gene3D" id="3.30.70.330">
    <property type="match status" value="1"/>
</dbReference>
<proteinExistence type="inferred from homology"/>
<evidence type="ECO:0000256" key="12">
    <source>
        <dbReference type="HAMAP-Rule" id="MF_04001"/>
    </source>
</evidence>
<dbReference type="GO" id="GO:0006260">
    <property type="term" value="P:DNA replication"/>
    <property type="evidence" value="ECO:0007669"/>
    <property type="project" value="UniProtKB-KW"/>
</dbReference>
<comment type="function">
    <text evidence="12">Plays a role in the initiation of viral DNA replication. A dimer of E2 interacts with a dimer of E1 in order to improve specificity of E1 DNA binding activity. Once the complex recognizes and binds DNA at specific sites, the E2 dimer is removed from DNA. E2 also regulates viral transcription through binding to the E2RE response element (5'-ACCNNNNNNGGT-3') present in multiple copies in the regulatory regions of the viral genome. Activates or represses transcription depending on E2RE's position with regards to proximal promoter elements including the TATA-box. Repression occurs by sterically hindering the assembly of the transcription initiation complex.</text>
</comment>
<evidence type="ECO:0000256" key="9">
    <source>
        <dbReference type="ARBA" id="ARBA00023125"/>
    </source>
</evidence>
<dbReference type="Pfam" id="PF00508">
    <property type="entry name" value="PPV_E2_N"/>
    <property type="match status" value="1"/>
</dbReference>
<keyword evidence="12" id="KW-0832">Ubl conjugation</keyword>
<dbReference type="EMBL" id="LR861969">
    <property type="protein sequence ID" value="CAD1813808.1"/>
    <property type="molecule type" value="Genomic_DNA"/>
</dbReference>
<feature type="compositionally biased region" description="Basic residues" evidence="13">
    <location>
        <begin position="222"/>
        <end position="231"/>
    </location>
</feature>
<evidence type="ECO:0000256" key="7">
    <source>
        <dbReference type="ARBA" id="ARBA00022705"/>
    </source>
</evidence>
<keyword evidence="5 12" id="KW-0597">Phosphoprotein</keyword>
<dbReference type="EMBL" id="LR862058">
    <property type="protein sequence ID" value="CAD1814408.1"/>
    <property type="molecule type" value="Genomic_DNA"/>
</dbReference>
<dbReference type="HAMAP" id="MF_04001">
    <property type="entry name" value="PPV_E2"/>
    <property type="match status" value="1"/>
</dbReference>
<dbReference type="GO" id="GO:0006275">
    <property type="term" value="P:regulation of DNA replication"/>
    <property type="evidence" value="ECO:0007669"/>
    <property type="project" value="UniProtKB-UniRule"/>
</dbReference>
<evidence type="ECO:0000313" key="19">
    <source>
        <dbReference type="EMBL" id="CAD1814408.1"/>
    </source>
</evidence>
<keyword evidence="4 12" id="KW-0244">Early protein</keyword>
<dbReference type="InterPro" id="IPR012677">
    <property type="entry name" value="Nucleotide-bd_a/b_plait_sf"/>
</dbReference>
<dbReference type="InterPro" id="IPR033668">
    <property type="entry name" value="Reg_prot_E2"/>
</dbReference>
<evidence type="ECO:0000256" key="8">
    <source>
        <dbReference type="ARBA" id="ARBA00023015"/>
    </source>
</evidence>